<sequence length="138" mass="14999">MHRLSSYFGTLLAALFVSANAHAAESVTGTWEWADKHEASGHLALIQEGTTVRFQLQLQAGPPGYNMGIIGGEFELKNGEGIFFSDENGPCQLTFTFDAKSVVIKTDPEQTECGFGNGVYADGTFPRTSAKTPTFEEW</sequence>
<evidence type="ECO:0000256" key="1">
    <source>
        <dbReference type="SAM" id="SignalP"/>
    </source>
</evidence>
<feature type="chain" id="PRO_5015117340" evidence="1">
    <location>
        <begin position="24"/>
        <end position="138"/>
    </location>
</feature>
<dbReference type="KEGG" id="xba:C7S18_20530"/>
<dbReference type="RefSeq" id="WP_106893328.1">
    <property type="nucleotide sequence ID" value="NZ_CP027860.1"/>
</dbReference>
<protein>
    <submittedName>
        <fullName evidence="2">Uncharacterized protein</fullName>
    </submittedName>
</protein>
<evidence type="ECO:0000313" key="3">
    <source>
        <dbReference type="Proteomes" id="UP000241074"/>
    </source>
</evidence>
<feature type="signal peptide" evidence="1">
    <location>
        <begin position="1"/>
        <end position="23"/>
    </location>
</feature>
<name>A0A2P1PX57_9GAMM</name>
<dbReference type="EMBL" id="CP027860">
    <property type="protein sequence ID" value="AVP99410.1"/>
    <property type="molecule type" value="Genomic_DNA"/>
</dbReference>
<reference evidence="2 3" key="2">
    <citation type="submission" date="2018-03" db="EMBL/GenBank/DDBJ databases">
        <authorList>
            <person name="Keele B.F."/>
        </authorList>
    </citation>
    <scope>NUCLEOTIDE SEQUENCE [LARGE SCALE GENOMIC DNA]</scope>
    <source>
        <strain evidence="2 3">D13</strain>
    </source>
</reference>
<organism evidence="2 3">
    <name type="scientific">Ahniella affigens</name>
    <dbReference type="NCBI Taxonomy" id="2021234"/>
    <lineage>
        <taxon>Bacteria</taxon>
        <taxon>Pseudomonadati</taxon>
        <taxon>Pseudomonadota</taxon>
        <taxon>Gammaproteobacteria</taxon>
        <taxon>Lysobacterales</taxon>
        <taxon>Rhodanobacteraceae</taxon>
        <taxon>Ahniella</taxon>
    </lineage>
</organism>
<evidence type="ECO:0000313" key="2">
    <source>
        <dbReference type="EMBL" id="AVP99410.1"/>
    </source>
</evidence>
<accession>A0A2P1PX57</accession>
<reference evidence="2 3" key="1">
    <citation type="submission" date="2018-03" db="EMBL/GenBank/DDBJ databases">
        <title>Ahniella affigens gen. nov., sp. nov., a gammaproteobacterium isolated from sandy soil near a stream.</title>
        <authorList>
            <person name="Ko Y."/>
            <person name="Kim J.-H."/>
        </authorList>
    </citation>
    <scope>NUCLEOTIDE SEQUENCE [LARGE SCALE GENOMIC DNA]</scope>
    <source>
        <strain evidence="2 3">D13</strain>
    </source>
</reference>
<dbReference type="AlphaFoldDB" id="A0A2P1PX57"/>
<keyword evidence="3" id="KW-1185">Reference proteome</keyword>
<dbReference type="Proteomes" id="UP000241074">
    <property type="component" value="Chromosome"/>
</dbReference>
<gene>
    <name evidence="2" type="ORF">C7S18_20530</name>
</gene>
<proteinExistence type="predicted"/>
<dbReference type="OrthoDB" id="6710670at2"/>
<keyword evidence="1" id="KW-0732">Signal</keyword>